<keyword evidence="3" id="KW-0238">DNA-binding</keyword>
<accession>A0A978VLG0</accession>
<protein>
    <recommendedName>
        <fullName evidence="6">MADS-box domain-containing protein</fullName>
    </recommendedName>
</protein>
<dbReference type="InterPro" id="IPR036879">
    <property type="entry name" value="TF_MADSbox_sf"/>
</dbReference>
<dbReference type="PRINTS" id="PR00404">
    <property type="entry name" value="MADSDOMAIN"/>
</dbReference>
<dbReference type="GO" id="GO:0005634">
    <property type="term" value="C:nucleus"/>
    <property type="evidence" value="ECO:0007669"/>
    <property type="project" value="UniProtKB-SubCell"/>
</dbReference>
<dbReference type="GO" id="GO:0046983">
    <property type="term" value="F:protein dimerization activity"/>
    <property type="evidence" value="ECO:0007669"/>
    <property type="project" value="InterPro"/>
</dbReference>
<gene>
    <name evidence="7" type="ORF">FEM48_Zijuj04G0183700</name>
</gene>
<proteinExistence type="predicted"/>
<evidence type="ECO:0000259" key="6">
    <source>
        <dbReference type="PROSITE" id="PS50066"/>
    </source>
</evidence>
<evidence type="ECO:0000313" key="8">
    <source>
        <dbReference type="Proteomes" id="UP000813462"/>
    </source>
</evidence>
<dbReference type="GO" id="GO:0003677">
    <property type="term" value="F:DNA binding"/>
    <property type="evidence" value="ECO:0007669"/>
    <property type="project" value="UniProtKB-KW"/>
</dbReference>
<dbReference type="Pfam" id="PF00319">
    <property type="entry name" value="SRF-TF"/>
    <property type="match status" value="1"/>
</dbReference>
<evidence type="ECO:0000256" key="5">
    <source>
        <dbReference type="ARBA" id="ARBA00023242"/>
    </source>
</evidence>
<feature type="domain" description="MADS-box" evidence="6">
    <location>
        <begin position="8"/>
        <end position="64"/>
    </location>
</feature>
<comment type="caution">
    <text evidence="7">The sequence shown here is derived from an EMBL/GenBank/DDBJ whole genome shotgun (WGS) entry which is preliminary data.</text>
</comment>
<dbReference type="InterPro" id="IPR002100">
    <property type="entry name" value="TF_MADSbox"/>
</dbReference>
<keyword evidence="4" id="KW-0804">Transcription</keyword>
<organism evidence="7 8">
    <name type="scientific">Ziziphus jujuba var. spinosa</name>
    <dbReference type="NCBI Taxonomy" id="714518"/>
    <lineage>
        <taxon>Eukaryota</taxon>
        <taxon>Viridiplantae</taxon>
        <taxon>Streptophyta</taxon>
        <taxon>Embryophyta</taxon>
        <taxon>Tracheophyta</taxon>
        <taxon>Spermatophyta</taxon>
        <taxon>Magnoliopsida</taxon>
        <taxon>eudicotyledons</taxon>
        <taxon>Gunneridae</taxon>
        <taxon>Pentapetalae</taxon>
        <taxon>rosids</taxon>
        <taxon>fabids</taxon>
        <taxon>Rosales</taxon>
        <taxon>Rhamnaceae</taxon>
        <taxon>Paliureae</taxon>
        <taxon>Ziziphus</taxon>
    </lineage>
</organism>
<keyword evidence="5" id="KW-0539">Nucleus</keyword>
<keyword evidence="2" id="KW-0805">Transcription regulation</keyword>
<dbReference type="Proteomes" id="UP000813462">
    <property type="component" value="Unassembled WGS sequence"/>
</dbReference>
<name>A0A978VLG0_ZIZJJ</name>
<dbReference type="AlphaFoldDB" id="A0A978VLG0"/>
<evidence type="ECO:0000256" key="3">
    <source>
        <dbReference type="ARBA" id="ARBA00023125"/>
    </source>
</evidence>
<sequence>MLKKCYEKLKMELVLDEKSRKTTFQKRKRSMLKNYYEFSTLCGIDVCMITYGPKQRTIKLASKTCSEL</sequence>
<evidence type="ECO:0000256" key="4">
    <source>
        <dbReference type="ARBA" id="ARBA00023163"/>
    </source>
</evidence>
<dbReference type="SUPFAM" id="SSF55455">
    <property type="entry name" value="SRF-like"/>
    <property type="match status" value="1"/>
</dbReference>
<dbReference type="PROSITE" id="PS50066">
    <property type="entry name" value="MADS_BOX_2"/>
    <property type="match status" value="1"/>
</dbReference>
<reference evidence="7" key="1">
    <citation type="journal article" date="2021" name="Front. Plant Sci.">
        <title>Chromosome-Scale Genome Assembly for Chinese Sour Jujube and Insights Into Its Genome Evolution and Domestication Signature.</title>
        <authorList>
            <person name="Shen L.-Y."/>
            <person name="Luo H."/>
            <person name="Wang X.-L."/>
            <person name="Wang X.-M."/>
            <person name="Qiu X.-J."/>
            <person name="Liu H."/>
            <person name="Zhou S.-S."/>
            <person name="Jia K.-H."/>
            <person name="Nie S."/>
            <person name="Bao Y.-T."/>
            <person name="Zhang R.-G."/>
            <person name="Yun Q.-Z."/>
            <person name="Chai Y.-H."/>
            <person name="Lu J.-Y."/>
            <person name="Li Y."/>
            <person name="Zhao S.-W."/>
            <person name="Mao J.-F."/>
            <person name="Jia S.-G."/>
            <person name="Mao Y.-M."/>
        </authorList>
    </citation>
    <scope>NUCLEOTIDE SEQUENCE</scope>
    <source>
        <strain evidence="7">AT0</strain>
        <tissue evidence="7">Leaf</tissue>
    </source>
</reference>
<dbReference type="SMART" id="SM00432">
    <property type="entry name" value="MADS"/>
    <property type="match status" value="1"/>
</dbReference>
<evidence type="ECO:0000313" key="7">
    <source>
        <dbReference type="EMBL" id="KAH7533929.1"/>
    </source>
</evidence>
<dbReference type="Gene3D" id="3.40.1810.10">
    <property type="entry name" value="Transcription factor, MADS-box"/>
    <property type="match status" value="1"/>
</dbReference>
<comment type="subcellular location">
    <subcellularLocation>
        <location evidence="1">Nucleus</location>
    </subcellularLocation>
</comment>
<evidence type="ECO:0000256" key="1">
    <source>
        <dbReference type="ARBA" id="ARBA00004123"/>
    </source>
</evidence>
<evidence type="ECO:0000256" key="2">
    <source>
        <dbReference type="ARBA" id="ARBA00023015"/>
    </source>
</evidence>
<dbReference type="EMBL" id="JAEACU010000004">
    <property type="protein sequence ID" value="KAH7533929.1"/>
    <property type="molecule type" value="Genomic_DNA"/>
</dbReference>